<keyword evidence="1" id="KW-0812">Transmembrane</keyword>
<dbReference type="Proteomes" id="UP001485043">
    <property type="component" value="Unassembled WGS sequence"/>
</dbReference>
<accession>A0AAW1SN28</accession>
<keyword evidence="1" id="KW-0472">Membrane</keyword>
<evidence type="ECO:0008006" key="4">
    <source>
        <dbReference type="Google" id="ProtNLM"/>
    </source>
</evidence>
<comment type="caution">
    <text evidence="2">The sequence shown here is derived from an EMBL/GenBank/DDBJ whole genome shotgun (WGS) entry which is preliminary data.</text>
</comment>
<dbReference type="PANTHER" id="PTHR43081:SF1">
    <property type="entry name" value="ADENYLATE CYCLASE, TERMINAL-DIFFERENTIATION SPECIFIC"/>
    <property type="match status" value="1"/>
</dbReference>
<protein>
    <recommendedName>
        <fullName evidence="4">Guanylate cyclase domain-containing protein</fullName>
    </recommendedName>
</protein>
<organism evidence="2 3">
    <name type="scientific">Apatococcus fuscideae</name>
    <dbReference type="NCBI Taxonomy" id="2026836"/>
    <lineage>
        <taxon>Eukaryota</taxon>
        <taxon>Viridiplantae</taxon>
        <taxon>Chlorophyta</taxon>
        <taxon>core chlorophytes</taxon>
        <taxon>Trebouxiophyceae</taxon>
        <taxon>Chlorellales</taxon>
        <taxon>Chlorellaceae</taxon>
        <taxon>Apatococcus</taxon>
    </lineage>
</organism>
<keyword evidence="1" id="KW-1133">Transmembrane helix</keyword>
<gene>
    <name evidence="2" type="ORF">WJX84_011206</name>
</gene>
<dbReference type="InterPro" id="IPR050697">
    <property type="entry name" value="Adenylyl/Guanylyl_Cyclase_3/4"/>
</dbReference>
<dbReference type="AlphaFoldDB" id="A0AAW1SN28"/>
<dbReference type="InterPro" id="IPR029787">
    <property type="entry name" value="Nucleotide_cyclase"/>
</dbReference>
<name>A0AAW1SN28_9CHLO</name>
<evidence type="ECO:0000313" key="3">
    <source>
        <dbReference type="Proteomes" id="UP001485043"/>
    </source>
</evidence>
<dbReference type="PANTHER" id="PTHR43081">
    <property type="entry name" value="ADENYLATE CYCLASE, TERMINAL-DIFFERENTIATION SPECIFIC-RELATED"/>
    <property type="match status" value="1"/>
</dbReference>
<evidence type="ECO:0000256" key="1">
    <source>
        <dbReference type="SAM" id="Phobius"/>
    </source>
</evidence>
<sequence>MSCIACNLTGSFPAALFNQKALGILQLPRNQLSPKEDIPASTIALASAVSGLVFLLLLLSYFFVTRTKWLGAAAAWKKRHTAPGKQVALVGTDIEGSTALYEWSQDIMQEAQDIHDSLLRAELSACFGYESATEGDSFQVAFHDVADAAQWALRVQQKLLVAPWNAALLQHPAACIRHMTIPGSQPGEQNKTQAIIAQSIAAQPKADKLMSFSRGPSAEYPRHSGQSVTQLGWKSFNMLRRYVADDSISKPSTPDGTVASASPVNVLLESKADLSPLLRPQHSEPTLGRQHPKPSHTIVVIDMGLHELPDWEMPEQAQNAGAFERALFIFEICMRTCLTKCAGYECQLQEVLLDFPWDPHILKLQNCQPMTNAENQLLCAGPRISMGLYQGLPSRVEPHRTSGRADYFGPFVNRSKLNLGPSSEESECWGPASTQQQQHPAQTMPICFDACLDIATCYAAPVHPRATLGQLAELAYCRAPTYVQRQSRTSSIAPQLPGYVSARRKMSRMSVELNTGAPPQLLLRGPASRKLARMLGLDDIPQARLAQLRHAAGHEHGELDHQKVDIHHLGRVQLKGLSSAMDVVHICSKRLSARTFSAHGFSSKASFLSSGRGAVRCCPEGIHDVMTASSKVLSAIDERSSELSWNSSSPA</sequence>
<dbReference type="SUPFAM" id="SSF55073">
    <property type="entry name" value="Nucleotide cyclase"/>
    <property type="match status" value="2"/>
</dbReference>
<reference evidence="2 3" key="1">
    <citation type="journal article" date="2024" name="Nat. Commun.">
        <title>Phylogenomics reveals the evolutionary origins of lichenization in chlorophyte algae.</title>
        <authorList>
            <person name="Puginier C."/>
            <person name="Libourel C."/>
            <person name="Otte J."/>
            <person name="Skaloud P."/>
            <person name="Haon M."/>
            <person name="Grisel S."/>
            <person name="Petersen M."/>
            <person name="Berrin J.G."/>
            <person name="Delaux P.M."/>
            <person name="Dal Grande F."/>
            <person name="Keller J."/>
        </authorList>
    </citation>
    <scope>NUCLEOTIDE SEQUENCE [LARGE SCALE GENOMIC DNA]</scope>
    <source>
        <strain evidence="2 3">SAG 2523</strain>
    </source>
</reference>
<dbReference type="EMBL" id="JALJOV010001401">
    <property type="protein sequence ID" value="KAK9848400.1"/>
    <property type="molecule type" value="Genomic_DNA"/>
</dbReference>
<proteinExistence type="predicted"/>
<dbReference type="Gene3D" id="3.30.70.1230">
    <property type="entry name" value="Nucleotide cyclase"/>
    <property type="match status" value="2"/>
</dbReference>
<evidence type="ECO:0000313" key="2">
    <source>
        <dbReference type="EMBL" id="KAK9848400.1"/>
    </source>
</evidence>
<feature type="transmembrane region" description="Helical" evidence="1">
    <location>
        <begin position="43"/>
        <end position="64"/>
    </location>
</feature>
<keyword evidence="3" id="KW-1185">Reference proteome</keyword>